<reference evidence="1" key="1">
    <citation type="submission" date="2021-01" db="EMBL/GenBank/DDBJ databases">
        <title>Whole genome shotgun sequence of Actinoplanes capillaceus NBRC 16408.</title>
        <authorList>
            <person name="Komaki H."/>
            <person name="Tamura T."/>
        </authorList>
    </citation>
    <scope>NUCLEOTIDE SEQUENCE [LARGE SCALE GENOMIC DNA]</scope>
    <source>
        <strain evidence="1">NBRC 16408</strain>
    </source>
</reference>
<dbReference type="RefSeq" id="WP_204300246.1">
    <property type="nucleotide sequence ID" value="NZ_BAAAGQ010000067.1"/>
</dbReference>
<dbReference type="EMBL" id="BOMF01000142">
    <property type="protein sequence ID" value="GID50192.1"/>
    <property type="molecule type" value="Genomic_DNA"/>
</dbReference>
<evidence type="ECO:0000313" key="1">
    <source>
        <dbReference type="EMBL" id="GID50192.1"/>
    </source>
</evidence>
<accession>A0ABQ3WVE8</accession>
<organism evidence="1">
    <name type="scientific">Actinoplanes campanulatus</name>
    <dbReference type="NCBI Taxonomy" id="113559"/>
    <lineage>
        <taxon>Bacteria</taxon>
        <taxon>Bacillati</taxon>
        <taxon>Actinomycetota</taxon>
        <taxon>Actinomycetes</taxon>
        <taxon>Micromonosporales</taxon>
        <taxon>Micromonosporaceae</taxon>
        <taxon>Actinoplanes</taxon>
    </lineage>
</organism>
<gene>
    <name evidence="1" type="ORF">Aca07nite_74670</name>
</gene>
<protein>
    <recommendedName>
        <fullName evidence="2">Replication-relaxation</fullName>
    </recommendedName>
</protein>
<proteinExistence type="predicted"/>
<name>A0ABQ3WVE8_9ACTN</name>
<evidence type="ECO:0008006" key="2">
    <source>
        <dbReference type="Google" id="ProtNLM"/>
    </source>
</evidence>
<sequence>MQDDFLRIQSRLTDRDHVLLGWLADHGVLTSFQIAHALYPSLDFAQRRLRKLCAEDVDLLARFRPFRAEGGTWPYHYVLGQRGTEVVAVARGTDLPRKDQARKRRWHLTNRANLPHLLGVNQFFTDLAGYARTHPHASLDRWWPASRFTTFAGFIEEGDSPTLMAAVPKVRPDGHGIFTEHGRSVPFFLEHDTGTEPLTTLIGKIDGYLDLAYRLGRDRPVLFWLPTALRERHLHQRLTEAGIRYPIATAARDTAAQGALSPADNLWQVYQVPSARLRLTDLADLAGTADPASA</sequence>
<comment type="caution">
    <text evidence="1">The sequence shown here is derived from an EMBL/GenBank/DDBJ whole genome shotgun (WGS) entry which is preliminary data.</text>
</comment>
<dbReference type="InterPro" id="IPR025855">
    <property type="entry name" value="Replic_Relax"/>
</dbReference>
<dbReference type="Pfam" id="PF13814">
    <property type="entry name" value="Replic_Relax"/>
    <property type="match status" value="1"/>
</dbReference>